<keyword evidence="9" id="KW-1185">Reference proteome</keyword>
<evidence type="ECO:0000313" key="9">
    <source>
        <dbReference type="Proteomes" id="UP000785613"/>
    </source>
</evidence>
<accession>A0ABX0LLT4</accession>
<dbReference type="Gene3D" id="1.20.81.30">
    <property type="entry name" value="Type II secretion system (T2SS), domain F"/>
    <property type="match status" value="1"/>
</dbReference>
<evidence type="ECO:0000256" key="3">
    <source>
        <dbReference type="ARBA" id="ARBA00022692"/>
    </source>
</evidence>
<keyword evidence="3 6" id="KW-0812">Transmembrane</keyword>
<proteinExistence type="predicted"/>
<comment type="caution">
    <text evidence="8">The sequence shown here is derived from an EMBL/GenBank/DDBJ whole genome shotgun (WGS) entry which is preliminary data.</text>
</comment>
<dbReference type="InterPro" id="IPR042094">
    <property type="entry name" value="T2SS_GspF_sf"/>
</dbReference>
<evidence type="ECO:0000256" key="2">
    <source>
        <dbReference type="ARBA" id="ARBA00022475"/>
    </source>
</evidence>
<name>A0ABX0LLT4_9BURK</name>
<protein>
    <submittedName>
        <fullName evidence="8">Type II secretion system F family protein</fullName>
    </submittedName>
</protein>
<feature type="transmembrane region" description="Helical" evidence="6">
    <location>
        <begin position="93"/>
        <end position="110"/>
    </location>
</feature>
<dbReference type="PANTHER" id="PTHR35007">
    <property type="entry name" value="INTEGRAL MEMBRANE PROTEIN-RELATED"/>
    <property type="match status" value="1"/>
</dbReference>
<feature type="transmembrane region" description="Helical" evidence="6">
    <location>
        <begin position="46"/>
        <end position="66"/>
    </location>
</feature>
<evidence type="ECO:0000256" key="1">
    <source>
        <dbReference type="ARBA" id="ARBA00004651"/>
    </source>
</evidence>
<dbReference type="InterPro" id="IPR018076">
    <property type="entry name" value="T2SS_GspF_dom"/>
</dbReference>
<feature type="domain" description="Type II secretion system protein GspF" evidence="7">
    <location>
        <begin position="151"/>
        <end position="277"/>
    </location>
</feature>
<evidence type="ECO:0000313" key="8">
    <source>
        <dbReference type="EMBL" id="NHZ35292.1"/>
    </source>
</evidence>
<dbReference type="EMBL" id="VUYU01000010">
    <property type="protein sequence ID" value="NHZ35292.1"/>
    <property type="molecule type" value="Genomic_DNA"/>
</dbReference>
<feature type="transmembrane region" description="Helical" evidence="6">
    <location>
        <begin position="116"/>
        <end position="133"/>
    </location>
</feature>
<comment type="subcellular location">
    <subcellularLocation>
        <location evidence="1">Cell membrane</location>
        <topology evidence="1">Multi-pass membrane protein</topology>
    </subcellularLocation>
</comment>
<keyword evidence="4 6" id="KW-1133">Transmembrane helix</keyword>
<sequence length="290" mass="32524">MIEMYLLAGAFAMAMMFGAVFAYRIVTAVEVEDRTYADKPPPAMARVWPLIVLVTHYLGPLLSVEYREKTIRRLRKVELDYALSPQQWFASKVVYACLIGAMVTLLALWVGAKGLVIPMAGFLFGFWYLEIWMRDRIKRTEIDVLKNLPAFLDMLTLAIESGCNLTVGMNIAVEKTPDNALRRAFARLLREIRSGRNRIDALRMLEERLDNAAVSSLISALVQAEKTGASLGMVLRAQSTQRTNERFSRAEKLAMEAPVKMLGPLILCIFPCTFVVIGFPIVVKMLGAIN</sequence>
<evidence type="ECO:0000259" key="7">
    <source>
        <dbReference type="Pfam" id="PF00482"/>
    </source>
</evidence>
<evidence type="ECO:0000256" key="6">
    <source>
        <dbReference type="SAM" id="Phobius"/>
    </source>
</evidence>
<reference evidence="8 9" key="1">
    <citation type="submission" date="2019-09" db="EMBL/GenBank/DDBJ databases">
        <title>Taxonomy of Antarctic Massilia spp.: description of Massilia rubra sp. nov., Massilia aquatica sp. nov., Massilia mucilaginosa sp. nov., Massilia frigida sp. nov. isolated from streams, lakes and regoliths.</title>
        <authorList>
            <person name="Holochova P."/>
            <person name="Sedlacek I."/>
            <person name="Kralova S."/>
            <person name="Maslanova I."/>
            <person name="Busse H.-J."/>
            <person name="Stankova E."/>
            <person name="Vrbovska V."/>
            <person name="Kovarovic V."/>
            <person name="Bartak M."/>
            <person name="Svec P."/>
            <person name="Pantucek R."/>
        </authorList>
    </citation>
    <scope>NUCLEOTIDE SEQUENCE [LARGE SCALE GENOMIC DNA]</scope>
    <source>
        <strain evidence="8 9">CCM 8692</strain>
    </source>
</reference>
<evidence type="ECO:0000256" key="5">
    <source>
        <dbReference type="ARBA" id="ARBA00023136"/>
    </source>
</evidence>
<dbReference type="Pfam" id="PF00482">
    <property type="entry name" value="T2SSF"/>
    <property type="match status" value="1"/>
</dbReference>
<keyword evidence="5 6" id="KW-0472">Membrane</keyword>
<evidence type="ECO:0000256" key="4">
    <source>
        <dbReference type="ARBA" id="ARBA00022989"/>
    </source>
</evidence>
<dbReference type="RefSeq" id="WP_167226434.1">
    <property type="nucleotide sequence ID" value="NZ_VUYU01000010.1"/>
</dbReference>
<feature type="transmembrane region" description="Helical" evidence="6">
    <location>
        <begin position="262"/>
        <end position="283"/>
    </location>
</feature>
<gene>
    <name evidence="8" type="ORF">F0185_17130</name>
</gene>
<organism evidence="8 9">
    <name type="scientific">Massilia rubra</name>
    <dbReference type="NCBI Taxonomy" id="2607910"/>
    <lineage>
        <taxon>Bacteria</taxon>
        <taxon>Pseudomonadati</taxon>
        <taxon>Pseudomonadota</taxon>
        <taxon>Betaproteobacteria</taxon>
        <taxon>Burkholderiales</taxon>
        <taxon>Oxalobacteraceae</taxon>
        <taxon>Telluria group</taxon>
        <taxon>Massilia</taxon>
    </lineage>
</organism>
<dbReference type="Proteomes" id="UP000785613">
    <property type="component" value="Unassembled WGS sequence"/>
</dbReference>
<dbReference type="PANTHER" id="PTHR35007:SF2">
    <property type="entry name" value="PILUS ASSEMBLE PROTEIN"/>
    <property type="match status" value="1"/>
</dbReference>
<keyword evidence="2" id="KW-1003">Cell membrane</keyword>